<dbReference type="Proteomes" id="UP001152531">
    <property type="component" value="Unassembled WGS sequence"/>
</dbReference>
<sequence length="559" mass="62004">MTNNIQSKKNSEETVNETTTPDLSDRLGDAHMNLLPKKKLLITMFAMSFNLFTAFCDQNSITVALSEISKDLNSEKTINWAATAALLANTVCQVLFGRLADIFGRKFILLLSISVLGIADLCCGFAQTGTQFYVFRAFAGIGFGGIQGSTMVLVSDIVTLKQRGKYQGILGSNVGMGNAIGPFLMSAFIKHSSWRNFYHMMPCLLAFQFALTWYFVDNRQNELNSVLTRLDKFKNIDYLGMFFGTASLTLLLIPLNGGGSTYAWNSVLVIVMFVVGGVSMVAFLIIESKIPKLPMIPLRLFTTTSLNLIFSSNFLYGIVYYSFQFFIPYYFQIVKGWDELHSSILLLPLVITQAAASTVAGTIISKVGHYKYVIIVGYGAWFVACCLLLLFKENTHRGVICVVLFIFGCGVGWTFQPTIVAAQAQSKKADRAVVISTRNVVRSLGGALGTAIASLIVSNGLLREITKAMDNPDDYNDIPVSYLNYLKAHIYTKVKITGVSDDQVKTVRHMYMIAIRDYFYLTIPLMGLCFISAFFVKDRGLQCIDEVPDNEKVSDKEKV</sequence>
<accession>A0ACA9Y179</accession>
<organism evidence="1 2">
    <name type="scientific">[Candida] jaroonii</name>
    <dbReference type="NCBI Taxonomy" id="467808"/>
    <lineage>
        <taxon>Eukaryota</taxon>
        <taxon>Fungi</taxon>
        <taxon>Dikarya</taxon>
        <taxon>Ascomycota</taxon>
        <taxon>Saccharomycotina</taxon>
        <taxon>Pichiomycetes</taxon>
        <taxon>Debaryomycetaceae</taxon>
        <taxon>Yamadazyma</taxon>
    </lineage>
</organism>
<name>A0ACA9Y179_9ASCO</name>
<protein>
    <submittedName>
        <fullName evidence="1">MFS-type transporter M2p</fullName>
    </submittedName>
</protein>
<gene>
    <name evidence="1" type="ORF">CLIB1444_01S12552</name>
</gene>
<keyword evidence="2" id="KW-1185">Reference proteome</keyword>
<evidence type="ECO:0000313" key="1">
    <source>
        <dbReference type="EMBL" id="CAH6718698.1"/>
    </source>
</evidence>
<comment type="caution">
    <text evidence="1">The sequence shown here is derived from an EMBL/GenBank/DDBJ whole genome shotgun (WGS) entry which is preliminary data.</text>
</comment>
<dbReference type="EMBL" id="CALSDN010000001">
    <property type="protein sequence ID" value="CAH6718698.1"/>
    <property type="molecule type" value="Genomic_DNA"/>
</dbReference>
<evidence type="ECO:0000313" key="2">
    <source>
        <dbReference type="Proteomes" id="UP001152531"/>
    </source>
</evidence>
<reference evidence="1" key="1">
    <citation type="submission" date="2022-06" db="EMBL/GenBank/DDBJ databases">
        <authorList>
            <person name="Legras J.-L."/>
            <person name="Devillers H."/>
            <person name="Grondin C."/>
        </authorList>
    </citation>
    <scope>NUCLEOTIDE SEQUENCE</scope>
    <source>
        <strain evidence="1">CLIB 1444</strain>
    </source>
</reference>
<proteinExistence type="predicted"/>